<dbReference type="InterPro" id="IPR002347">
    <property type="entry name" value="SDR_fam"/>
</dbReference>
<reference evidence="3" key="1">
    <citation type="submission" date="2019-06" db="EMBL/GenBank/DDBJ databases">
        <title>Draft genome sequence of the griseofulvin-producing fungus Xylaria cubensis strain G536.</title>
        <authorList>
            <person name="Mead M.E."/>
            <person name="Raja H.A."/>
            <person name="Steenwyk J.L."/>
            <person name="Knowles S.L."/>
            <person name="Oberlies N.H."/>
            <person name="Rokas A."/>
        </authorList>
    </citation>
    <scope>NUCLEOTIDE SEQUENCE [LARGE SCALE GENOMIC DNA]</scope>
    <source>
        <strain evidence="3">G536</strain>
    </source>
</reference>
<comment type="caution">
    <text evidence="2">The sequence shown here is derived from an EMBL/GenBank/DDBJ whole genome shotgun (WGS) entry which is preliminary data.</text>
</comment>
<sequence>MGIGANLYQIYMKWFPIALPPPDSFKDQTALVTGGTSGLGLAAAAHLVNLGASEVIITSRNPKSAEQALVTLEKETRGRSKDVVRIAELNMNRYDSVVALIEEVKKVRPGNGGLDFVLLNAGVIGVEYKAVDEGWDQNIQVNVLSTNLLALLLLLWMKSERANRSSPAHITIVGSSSHLSVDIATWKGYIAKDGGGGVLTHYRDPQHWPKDPNVMYAATKLMVQYAAEELAKLAKGDDGRPAVIINTTCPGIVRTSLARNYTENSMFFTITVAVFQAVLAKTAENGARTLIAAGQTKESENGKFIRFYGSEAEYQKQVEALFTSDSGREVQASVWSEIAGELSSKVPAIHAILEEYK</sequence>
<proteinExistence type="predicted"/>
<dbReference type="PANTHER" id="PTHR43157:SF22">
    <property type="entry name" value="SHORT-CHAIN DEHYDROGENASE_REDUCTASE PHMF"/>
    <property type="match status" value="1"/>
</dbReference>
<name>A0A553HY38_9PEZI</name>
<dbReference type="Pfam" id="PF00106">
    <property type="entry name" value="adh_short"/>
    <property type="match status" value="1"/>
</dbReference>
<dbReference type="AlphaFoldDB" id="A0A553HY38"/>
<evidence type="ECO:0000256" key="1">
    <source>
        <dbReference type="ARBA" id="ARBA00023002"/>
    </source>
</evidence>
<dbReference type="Gene3D" id="3.40.50.720">
    <property type="entry name" value="NAD(P)-binding Rossmann-like Domain"/>
    <property type="match status" value="1"/>
</dbReference>
<accession>A0A553HY38</accession>
<dbReference type="Proteomes" id="UP000319160">
    <property type="component" value="Unassembled WGS sequence"/>
</dbReference>
<dbReference type="STRING" id="2512241.A0A553HY38"/>
<gene>
    <name evidence="2" type="ORF">FHL15_006274</name>
</gene>
<dbReference type="PANTHER" id="PTHR43157">
    <property type="entry name" value="PHOSPHATIDYLINOSITOL-GLYCAN BIOSYNTHESIS CLASS F PROTEIN-RELATED"/>
    <property type="match status" value="1"/>
</dbReference>
<protein>
    <recommendedName>
        <fullName evidence="4">Ketoreductase (KR) domain-containing protein</fullName>
    </recommendedName>
</protein>
<evidence type="ECO:0000313" key="3">
    <source>
        <dbReference type="Proteomes" id="UP000319160"/>
    </source>
</evidence>
<dbReference type="PRINTS" id="PR00081">
    <property type="entry name" value="GDHRDH"/>
</dbReference>
<dbReference type="SUPFAM" id="SSF51735">
    <property type="entry name" value="NAD(P)-binding Rossmann-fold domains"/>
    <property type="match status" value="1"/>
</dbReference>
<dbReference type="GO" id="GO:0016491">
    <property type="term" value="F:oxidoreductase activity"/>
    <property type="evidence" value="ECO:0007669"/>
    <property type="project" value="UniProtKB-KW"/>
</dbReference>
<dbReference type="EMBL" id="VFLP01000033">
    <property type="protein sequence ID" value="TRX92868.1"/>
    <property type="molecule type" value="Genomic_DNA"/>
</dbReference>
<keyword evidence="3" id="KW-1185">Reference proteome</keyword>
<evidence type="ECO:0008006" key="4">
    <source>
        <dbReference type="Google" id="ProtNLM"/>
    </source>
</evidence>
<organism evidence="2 3">
    <name type="scientific">Xylaria flabelliformis</name>
    <dbReference type="NCBI Taxonomy" id="2512241"/>
    <lineage>
        <taxon>Eukaryota</taxon>
        <taxon>Fungi</taxon>
        <taxon>Dikarya</taxon>
        <taxon>Ascomycota</taxon>
        <taxon>Pezizomycotina</taxon>
        <taxon>Sordariomycetes</taxon>
        <taxon>Xylariomycetidae</taxon>
        <taxon>Xylariales</taxon>
        <taxon>Xylariaceae</taxon>
        <taxon>Xylaria</taxon>
    </lineage>
</organism>
<dbReference type="InterPro" id="IPR036291">
    <property type="entry name" value="NAD(P)-bd_dom_sf"/>
</dbReference>
<evidence type="ECO:0000313" key="2">
    <source>
        <dbReference type="EMBL" id="TRX92868.1"/>
    </source>
</evidence>
<dbReference type="OrthoDB" id="542013at2759"/>
<keyword evidence="1" id="KW-0560">Oxidoreductase</keyword>